<evidence type="ECO:0000313" key="1">
    <source>
        <dbReference type="EMBL" id="CAG8718218.1"/>
    </source>
</evidence>
<proteinExistence type="predicted"/>
<organism evidence="1 2">
    <name type="scientific">Dentiscutata heterogama</name>
    <dbReference type="NCBI Taxonomy" id="1316150"/>
    <lineage>
        <taxon>Eukaryota</taxon>
        <taxon>Fungi</taxon>
        <taxon>Fungi incertae sedis</taxon>
        <taxon>Mucoromycota</taxon>
        <taxon>Glomeromycotina</taxon>
        <taxon>Glomeromycetes</taxon>
        <taxon>Diversisporales</taxon>
        <taxon>Gigasporaceae</taxon>
        <taxon>Dentiscutata</taxon>
    </lineage>
</organism>
<reference evidence="1" key="1">
    <citation type="submission" date="2021-06" db="EMBL/GenBank/DDBJ databases">
        <authorList>
            <person name="Kallberg Y."/>
            <person name="Tangrot J."/>
            <person name="Rosling A."/>
        </authorList>
    </citation>
    <scope>NUCLEOTIDE SEQUENCE</scope>
    <source>
        <strain evidence="1">IL203A</strain>
    </source>
</reference>
<dbReference type="Proteomes" id="UP000789702">
    <property type="component" value="Unassembled WGS sequence"/>
</dbReference>
<sequence length="48" mass="5719">VTYWFLVASVTAQKNPNRRGYFMFLICCLTRCELNHLENIPTQRLDLE</sequence>
<accession>A0ACA9PRW7</accession>
<feature type="non-terminal residue" evidence="1">
    <location>
        <position position="48"/>
    </location>
</feature>
<evidence type="ECO:0000313" key="2">
    <source>
        <dbReference type="Proteomes" id="UP000789702"/>
    </source>
</evidence>
<protein>
    <submittedName>
        <fullName evidence="1">4998_t:CDS:1</fullName>
    </submittedName>
</protein>
<gene>
    <name evidence="1" type="ORF">DHETER_LOCUS12676</name>
</gene>
<comment type="caution">
    <text evidence="1">The sequence shown here is derived from an EMBL/GenBank/DDBJ whole genome shotgun (WGS) entry which is preliminary data.</text>
</comment>
<dbReference type="EMBL" id="CAJVPU010031920">
    <property type="protein sequence ID" value="CAG8718218.1"/>
    <property type="molecule type" value="Genomic_DNA"/>
</dbReference>
<keyword evidence="2" id="KW-1185">Reference proteome</keyword>
<name>A0ACA9PRW7_9GLOM</name>
<feature type="non-terminal residue" evidence="1">
    <location>
        <position position="1"/>
    </location>
</feature>